<name>A0A0D2NPA0_HYPSF</name>
<evidence type="ECO:0000313" key="1">
    <source>
        <dbReference type="EMBL" id="KJA20619.1"/>
    </source>
</evidence>
<sequence length="600" mass="66779">MASRPSRSPFNGPRRKLVLAFDVGTTFSGISYSVLDPGRTPEVKGVTKFPAHDHISGASKIPTIIYYDRNGEVRAVGAEALRDGVQEQAEDEQWVKVEWFKLHLRSRLAPGAGQEVTNKIPPLPLNKTVVDVFADFLIYLFECASIYIKETHANGADLWASVKGQIDFVLSHPNGWEGKQQNQMRQAAILAGLIPDTPAGNERLSFVTEGEASLHFAIQNGLPTGALTKGEGIVIIDAGGGTIDISSYSRNMSPAAKGSFEEIAAPQCHFQGSVFVNDNARSFLQYYLADSPYVDDLEHITRCFDKTTKPRFRNASEPQYVRFGSVRDNDAAVNIRSGQLKLLGTDVALFFQPAIDCIVKAVQEQRHAAHKTISHVIFVGGFGASDYLLNQVTKVLQPLGLSILRPESHVNKAVSDGAISFYLDHFVRTRVAKLTYGKVCDTPYNADLPAHRARVSTVYKTLSGDRLVPNAFDIILPKNTQISEVKEFRRPYYQNWDADEFIQSLNSCSSSVWCYRGLLADPRWLDLEEDNYTQLCSIDIDLSKLPVEKQTKPAGGIYYFVKYDVVLIFGLTELKAQVAWRDKNNVEKRTEAKIIYDPDT</sequence>
<dbReference type="PANTHER" id="PTHR14187:SF5">
    <property type="entry name" value="HEAT SHOCK 70 KDA PROTEIN 12A"/>
    <property type="match status" value="1"/>
</dbReference>
<gene>
    <name evidence="1" type="ORF">HYPSUDRAFT_42924</name>
</gene>
<dbReference type="CDD" id="cd10170">
    <property type="entry name" value="ASKHA_NBD_HSP70"/>
    <property type="match status" value="1"/>
</dbReference>
<reference evidence="2" key="1">
    <citation type="submission" date="2014-04" db="EMBL/GenBank/DDBJ databases">
        <title>Evolutionary Origins and Diversification of the Mycorrhizal Mutualists.</title>
        <authorList>
            <consortium name="DOE Joint Genome Institute"/>
            <consortium name="Mycorrhizal Genomics Consortium"/>
            <person name="Kohler A."/>
            <person name="Kuo A."/>
            <person name="Nagy L.G."/>
            <person name="Floudas D."/>
            <person name="Copeland A."/>
            <person name="Barry K.W."/>
            <person name="Cichocki N."/>
            <person name="Veneault-Fourrey C."/>
            <person name="LaButti K."/>
            <person name="Lindquist E.A."/>
            <person name="Lipzen A."/>
            <person name="Lundell T."/>
            <person name="Morin E."/>
            <person name="Murat C."/>
            <person name="Riley R."/>
            <person name="Ohm R."/>
            <person name="Sun H."/>
            <person name="Tunlid A."/>
            <person name="Henrissat B."/>
            <person name="Grigoriev I.V."/>
            <person name="Hibbett D.S."/>
            <person name="Martin F."/>
        </authorList>
    </citation>
    <scope>NUCLEOTIDE SEQUENCE [LARGE SCALE GENOMIC DNA]</scope>
    <source>
        <strain evidence="2">FD-334 SS-4</strain>
    </source>
</reference>
<proteinExistence type="predicted"/>
<dbReference type="AlphaFoldDB" id="A0A0D2NPA0"/>
<dbReference type="EMBL" id="KN817565">
    <property type="protein sequence ID" value="KJA20619.1"/>
    <property type="molecule type" value="Genomic_DNA"/>
</dbReference>
<dbReference type="OrthoDB" id="2963168at2759"/>
<accession>A0A0D2NPA0</accession>
<dbReference type="InterPro" id="IPR043129">
    <property type="entry name" value="ATPase_NBD"/>
</dbReference>
<evidence type="ECO:0000313" key="2">
    <source>
        <dbReference type="Proteomes" id="UP000054270"/>
    </source>
</evidence>
<dbReference type="SUPFAM" id="SSF53067">
    <property type="entry name" value="Actin-like ATPase domain"/>
    <property type="match status" value="2"/>
</dbReference>
<dbReference type="Gene3D" id="3.30.420.40">
    <property type="match status" value="1"/>
</dbReference>
<organism evidence="1 2">
    <name type="scientific">Hypholoma sublateritium (strain FD-334 SS-4)</name>
    <dbReference type="NCBI Taxonomy" id="945553"/>
    <lineage>
        <taxon>Eukaryota</taxon>
        <taxon>Fungi</taxon>
        <taxon>Dikarya</taxon>
        <taxon>Basidiomycota</taxon>
        <taxon>Agaricomycotina</taxon>
        <taxon>Agaricomycetes</taxon>
        <taxon>Agaricomycetidae</taxon>
        <taxon>Agaricales</taxon>
        <taxon>Agaricineae</taxon>
        <taxon>Strophariaceae</taxon>
        <taxon>Hypholoma</taxon>
    </lineage>
</organism>
<dbReference type="OMA" id="NIAECFD"/>
<dbReference type="PANTHER" id="PTHR14187">
    <property type="entry name" value="ALPHA KINASE/ELONGATION FACTOR 2 KINASE"/>
    <property type="match status" value="1"/>
</dbReference>
<protein>
    <submittedName>
        <fullName evidence="1">Uncharacterized protein</fullName>
    </submittedName>
</protein>
<dbReference type="Proteomes" id="UP000054270">
    <property type="component" value="Unassembled WGS sequence"/>
</dbReference>
<keyword evidence="2" id="KW-1185">Reference proteome</keyword>
<dbReference type="STRING" id="945553.A0A0D2NPA0"/>